<evidence type="ECO:0000313" key="4">
    <source>
        <dbReference type="Proteomes" id="UP000316714"/>
    </source>
</evidence>
<dbReference type="SUPFAM" id="SSF63446">
    <property type="entry name" value="Type I dockerin domain"/>
    <property type="match status" value="1"/>
</dbReference>
<gene>
    <name evidence="3" type="ORF">KOR34_13880</name>
</gene>
<name>A0A5C5VFQ1_9BACT</name>
<sequence precursor="true">MQFLTRHLRLAALTAFLSVLGGQAPAASPELPLLTDSVLDASALLMPRGALYGPAINGSAHQNEALLTYGGYQYAVWYHRGRNEDLLLGRRSLTGATWEVMDTGVNLDNGDSPSWDAHNVISLGIAGDGSLHLAYDHHNDDLRYMTSVPGAATAASWDASLLNAERDSLNVGGPTLGDVTYPRFIRDPSTGALAMTYRTGSSGNGNVNITTLDSSTSTWAAPQRFVDGTDPIFYNDPYGSGSNNRNAYLNGLDIDSTGRMHTTWTWRESATGSSNHDIAYAYSDDNGATWRNNDGAVIGTPGSPITLNSPGATVVPLDRGNTLMNQQTQIVDPDGRVHTVMWHKTDDAAPLTGFTTGPAAYYHYFRDPSNTPADPGAAWVRTELPTQRAVGSRPDMGYDADGNLYVTYLSPGPGDGAGVAADYYTNGDLIIATASKASRWTDWEIVRTDARDFVGEPVLDHARLADSGVVSVFVQENGANQSSSVGTPLRVLEFGKLASNLVWSGANSGGWSGEGIAVEWDSQGDDLPDAAYSNLAPTRVTFDDGAAAFNVEVASQIAPVSTTFRNAVSNYTLTGGGIGGAGDLRVLGGGRVTLAGAANTYSGETAIERGVLALQGGATLAGTPRISVAPTAELDVSQLDATFTLAAGQQLVVEPTATVRGAVHAAAGGQVTASGAFDGTLSAGQGGVISVGEGVTVIGGLALSTLYSDTFSGAGGPLNGQLVESGDLQTGAVLWSASSAFRDDGTIDGSQEGGALLEFHPQADRTYTLTMDVTNQTDRWIALGFGQDPIASPGQSSHEDRHSNNRGIAWMLYRDTQDGSALESFIGTNTGGPQQLDASGVDFGDASELKIVIDTTGDGGGFSAQWYVDDVLKRTEQVGMSIDAINYVGLSFDNSTAGSVSFDNFRLTAEQQAEVAGVTELVVQGDLDLQQGALLSMDIATPDAHDTIVIGQTLRAGGELEVTLADGAFALQAGDRFDLFDFAAASGFFDELTLPQLSAGLVWDAAELLTLGMLEVAVGLPGDFNADGVVDAADYTVWRDTLGAVGAGLAADANLDSRIDGADYAIWRASFGDTLSSQPASAAAVPEPAALLLAGVLLACGSAGRVR</sequence>
<dbReference type="GO" id="GO:0000272">
    <property type="term" value="P:polysaccharide catabolic process"/>
    <property type="evidence" value="ECO:0007669"/>
    <property type="project" value="InterPro"/>
</dbReference>
<evidence type="ECO:0008006" key="5">
    <source>
        <dbReference type="Google" id="ProtNLM"/>
    </source>
</evidence>
<dbReference type="Gene3D" id="1.10.1330.10">
    <property type="entry name" value="Dockerin domain"/>
    <property type="match status" value="1"/>
</dbReference>
<dbReference type="Proteomes" id="UP000316714">
    <property type="component" value="Unassembled WGS sequence"/>
</dbReference>
<dbReference type="RefSeq" id="WP_146563419.1">
    <property type="nucleotide sequence ID" value="NZ_SIHJ01000001.1"/>
</dbReference>
<reference evidence="3 4" key="1">
    <citation type="submission" date="2019-02" db="EMBL/GenBank/DDBJ databases">
        <title>Deep-cultivation of Planctomycetes and their phenomic and genomic characterization uncovers novel biology.</title>
        <authorList>
            <person name="Wiegand S."/>
            <person name="Jogler M."/>
            <person name="Boedeker C."/>
            <person name="Pinto D."/>
            <person name="Vollmers J."/>
            <person name="Rivas-Marin E."/>
            <person name="Kohn T."/>
            <person name="Peeters S.H."/>
            <person name="Heuer A."/>
            <person name="Rast P."/>
            <person name="Oberbeckmann S."/>
            <person name="Bunk B."/>
            <person name="Jeske O."/>
            <person name="Meyerdierks A."/>
            <person name="Storesund J.E."/>
            <person name="Kallscheuer N."/>
            <person name="Luecker S."/>
            <person name="Lage O.M."/>
            <person name="Pohl T."/>
            <person name="Merkel B.J."/>
            <person name="Hornburger P."/>
            <person name="Mueller R.-W."/>
            <person name="Bruemmer F."/>
            <person name="Labrenz M."/>
            <person name="Spormann A.M."/>
            <person name="Op Den Camp H."/>
            <person name="Overmann J."/>
            <person name="Amann R."/>
            <person name="Jetten M.S.M."/>
            <person name="Mascher T."/>
            <person name="Medema M.H."/>
            <person name="Devos D.P."/>
            <person name="Kaster A.-K."/>
            <person name="Ovreas L."/>
            <person name="Rohde M."/>
            <person name="Galperin M.Y."/>
            <person name="Jogler C."/>
        </authorList>
    </citation>
    <scope>NUCLEOTIDE SEQUENCE [LARGE SCALE GENOMIC DNA]</scope>
    <source>
        <strain evidence="3 4">KOR34</strain>
    </source>
</reference>
<feature type="signal peptide" evidence="2">
    <location>
        <begin position="1"/>
        <end position="26"/>
    </location>
</feature>
<protein>
    <recommendedName>
        <fullName evidence="5">Autotransporter-associated beta strand repeat protein</fullName>
    </recommendedName>
</protein>
<dbReference type="OrthoDB" id="223410at2"/>
<dbReference type="PROSITE" id="PS00018">
    <property type="entry name" value="EF_HAND_1"/>
    <property type="match status" value="1"/>
</dbReference>
<evidence type="ECO:0000256" key="1">
    <source>
        <dbReference type="ARBA" id="ARBA00022729"/>
    </source>
</evidence>
<dbReference type="CDD" id="cd15482">
    <property type="entry name" value="Sialidase_non-viral"/>
    <property type="match status" value="1"/>
</dbReference>
<comment type="caution">
    <text evidence="3">The sequence shown here is derived from an EMBL/GenBank/DDBJ whole genome shotgun (WGS) entry which is preliminary data.</text>
</comment>
<dbReference type="EMBL" id="SIHJ01000001">
    <property type="protein sequence ID" value="TWT36482.1"/>
    <property type="molecule type" value="Genomic_DNA"/>
</dbReference>
<dbReference type="Pfam" id="PF15892">
    <property type="entry name" value="BNR_4"/>
    <property type="match status" value="1"/>
</dbReference>
<organism evidence="3 4">
    <name type="scientific">Posidoniimonas corsicana</name>
    <dbReference type="NCBI Taxonomy" id="1938618"/>
    <lineage>
        <taxon>Bacteria</taxon>
        <taxon>Pseudomonadati</taxon>
        <taxon>Planctomycetota</taxon>
        <taxon>Planctomycetia</taxon>
        <taxon>Pirellulales</taxon>
        <taxon>Lacipirellulaceae</taxon>
        <taxon>Posidoniimonas</taxon>
    </lineage>
</organism>
<proteinExistence type="predicted"/>
<dbReference type="InterPro" id="IPR018247">
    <property type="entry name" value="EF_Hand_1_Ca_BS"/>
</dbReference>
<evidence type="ECO:0000313" key="3">
    <source>
        <dbReference type="EMBL" id="TWT36482.1"/>
    </source>
</evidence>
<dbReference type="AlphaFoldDB" id="A0A5C5VFQ1"/>
<keyword evidence="1 2" id="KW-0732">Signal</keyword>
<dbReference type="Pfam" id="PF12951">
    <property type="entry name" value="PATR"/>
    <property type="match status" value="1"/>
</dbReference>
<dbReference type="NCBIfam" id="TIGR02601">
    <property type="entry name" value="autotrns_rpt"/>
    <property type="match status" value="1"/>
</dbReference>
<dbReference type="InterPro" id="IPR036439">
    <property type="entry name" value="Dockerin_dom_sf"/>
</dbReference>
<feature type="chain" id="PRO_5022785973" description="Autotransporter-associated beta strand repeat protein" evidence="2">
    <location>
        <begin position="27"/>
        <end position="1107"/>
    </location>
</feature>
<dbReference type="InterPro" id="IPR013425">
    <property type="entry name" value="Autotrns_rpt"/>
</dbReference>
<evidence type="ECO:0000256" key="2">
    <source>
        <dbReference type="SAM" id="SignalP"/>
    </source>
</evidence>
<keyword evidence="4" id="KW-1185">Reference proteome</keyword>
<accession>A0A5C5VFQ1</accession>